<dbReference type="KEGG" id="nta:107820228"/>
<dbReference type="AlphaFoldDB" id="A0A1S4CLP7"/>
<dbReference type="Gene3D" id="2.40.50.140">
    <property type="entry name" value="Nucleic acid-binding proteins"/>
    <property type="match status" value="2"/>
</dbReference>
<dbReference type="PANTHER" id="PTHR47165">
    <property type="entry name" value="OS03G0429900 PROTEIN"/>
    <property type="match status" value="1"/>
</dbReference>
<dbReference type="SUPFAM" id="SSF50249">
    <property type="entry name" value="Nucleic acid-binding proteins"/>
    <property type="match status" value="2"/>
</dbReference>
<gene>
    <name evidence="2" type="primary">LOC107820228</name>
</gene>
<dbReference type="RefSeq" id="XP_016501961.1">
    <property type="nucleotide sequence ID" value="XM_016646475.1"/>
</dbReference>
<evidence type="ECO:0000313" key="2">
    <source>
        <dbReference type="RefSeq" id="XP_016501961.1"/>
    </source>
</evidence>
<proteinExistence type="predicted"/>
<dbReference type="CDD" id="cd04480">
    <property type="entry name" value="RPA1_DBD_A_like"/>
    <property type="match status" value="1"/>
</dbReference>
<dbReference type="PANTHER" id="PTHR47165:SF4">
    <property type="entry name" value="OS03G0429900 PROTEIN"/>
    <property type="match status" value="1"/>
</dbReference>
<dbReference type="Pfam" id="PF02721">
    <property type="entry name" value="DUF223"/>
    <property type="match status" value="1"/>
</dbReference>
<organism evidence="1 2">
    <name type="scientific">Nicotiana tabacum</name>
    <name type="common">Common tobacco</name>
    <dbReference type="NCBI Taxonomy" id="4097"/>
    <lineage>
        <taxon>Eukaryota</taxon>
        <taxon>Viridiplantae</taxon>
        <taxon>Streptophyta</taxon>
        <taxon>Embryophyta</taxon>
        <taxon>Tracheophyta</taxon>
        <taxon>Spermatophyta</taxon>
        <taxon>Magnoliopsida</taxon>
        <taxon>eudicotyledons</taxon>
        <taxon>Gunneridae</taxon>
        <taxon>Pentapetalae</taxon>
        <taxon>asterids</taxon>
        <taxon>lamiids</taxon>
        <taxon>Solanales</taxon>
        <taxon>Solanaceae</taxon>
        <taxon>Nicotianoideae</taxon>
        <taxon>Nicotianeae</taxon>
        <taxon>Nicotiana</taxon>
    </lineage>
</organism>
<sequence>MTYSFLLELGLQRDDWLIRVRICRMWESFNPKKNGELIGLDMIFIDEKENLMHATINKKLYNKFKDKLTEGSLSVIKKFKVVENSGRYRPVESNFKINFLLKTVVKSLKEDVSIPINGFQFITPDMIDSRVNNNTVLSDVVGYLCGVGDMEIVGSRWKKRDIQIVTNHSVKAKITLWEEFGEKFDPYLYKNDSGPYIVIVTATTVKEFRGEVSFATSYASKIFVNLNVDYITSLIQKFATVSAGVQTIERSNVNSISIEEEMFFNRMNIKKLLDCDWSPELEEYIVTMRGEITKIDNHFGWYYIS</sequence>
<name>A0A1S4CLP7_TOBAC</name>
<dbReference type="InterPro" id="IPR012340">
    <property type="entry name" value="NA-bd_OB-fold"/>
</dbReference>
<reference evidence="2" key="2">
    <citation type="submission" date="2025-08" db="UniProtKB">
        <authorList>
            <consortium name="RefSeq"/>
        </authorList>
    </citation>
    <scope>IDENTIFICATION</scope>
</reference>
<evidence type="ECO:0000313" key="1">
    <source>
        <dbReference type="Proteomes" id="UP000790787"/>
    </source>
</evidence>
<dbReference type="OMA" id="NRIGCYE"/>
<accession>A0A1S4CLP7</accession>
<dbReference type="STRING" id="4097.A0A1S4CLP7"/>
<protein>
    <submittedName>
        <fullName evidence="2">Replication factor A protein 1-like isoform X1</fullName>
    </submittedName>
</protein>
<dbReference type="OrthoDB" id="1931061at2759"/>
<dbReference type="GeneID" id="107820228"/>
<dbReference type="InterPro" id="IPR003871">
    <property type="entry name" value="RFA1B/D_OB_1st"/>
</dbReference>
<reference evidence="1" key="1">
    <citation type="journal article" date="2014" name="Nat. Commun.">
        <title>The tobacco genome sequence and its comparison with those of tomato and potato.</title>
        <authorList>
            <person name="Sierro N."/>
            <person name="Battey J.N."/>
            <person name="Ouadi S."/>
            <person name="Bakaher N."/>
            <person name="Bovet L."/>
            <person name="Willig A."/>
            <person name="Goepfert S."/>
            <person name="Peitsch M.C."/>
            <person name="Ivanov N.V."/>
        </authorList>
    </citation>
    <scope>NUCLEOTIDE SEQUENCE [LARGE SCALE GENOMIC DNA]</scope>
</reference>
<dbReference type="PaxDb" id="4097-A0A1S4CLP7"/>
<dbReference type="Proteomes" id="UP000790787">
    <property type="component" value="Chromosome 16"/>
</dbReference>
<keyword evidence="1" id="KW-1185">Reference proteome</keyword>